<dbReference type="GO" id="GO:0032259">
    <property type="term" value="P:methylation"/>
    <property type="evidence" value="ECO:0007669"/>
    <property type="project" value="UniProtKB-KW"/>
</dbReference>
<evidence type="ECO:0000256" key="11">
    <source>
        <dbReference type="SAM" id="Phobius"/>
    </source>
</evidence>
<feature type="transmembrane region" description="Helical" evidence="11">
    <location>
        <begin position="21"/>
        <end position="39"/>
    </location>
</feature>
<dbReference type="AlphaFoldDB" id="A0A388LD32"/>
<dbReference type="InterPro" id="IPR004159">
    <property type="entry name" value="Put_SAM_MeTrfase"/>
</dbReference>
<dbReference type="Gene3D" id="3.40.50.150">
    <property type="entry name" value="Vaccinia Virus protein VP39"/>
    <property type="match status" value="1"/>
</dbReference>
<name>A0A388LD32_CHABU</name>
<evidence type="ECO:0000256" key="3">
    <source>
        <dbReference type="ARBA" id="ARBA00022603"/>
    </source>
</evidence>
<dbReference type="GO" id="GO:0005802">
    <property type="term" value="C:trans-Golgi network"/>
    <property type="evidence" value="ECO:0007669"/>
    <property type="project" value="TreeGrafter"/>
</dbReference>
<evidence type="ECO:0000256" key="6">
    <source>
        <dbReference type="ARBA" id="ARBA00022989"/>
    </source>
</evidence>
<feature type="region of interest" description="Disordered" evidence="10">
    <location>
        <begin position="128"/>
        <end position="147"/>
    </location>
</feature>
<evidence type="ECO:0000313" key="13">
    <source>
        <dbReference type="Proteomes" id="UP000265515"/>
    </source>
</evidence>
<gene>
    <name evidence="12" type="ORF">CBR_g30584</name>
</gene>
<evidence type="ECO:0000256" key="4">
    <source>
        <dbReference type="ARBA" id="ARBA00022679"/>
    </source>
</evidence>
<dbReference type="PANTHER" id="PTHR10108">
    <property type="entry name" value="SAM-DEPENDENT METHYLTRANSFERASE"/>
    <property type="match status" value="1"/>
</dbReference>
<accession>A0A388LD32</accession>
<evidence type="ECO:0000313" key="12">
    <source>
        <dbReference type="EMBL" id="GBG80217.1"/>
    </source>
</evidence>
<keyword evidence="13" id="KW-1185">Reference proteome</keyword>
<evidence type="ECO:0000256" key="1">
    <source>
        <dbReference type="ARBA" id="ARBA00004606"/>
    </source>
</evidence>
<evidence type="ECO:0000256" key="7">
    <source>
        <dbReference type="ARBA" id="ARBA00023136"/>
    </source>
</evidence>
<evidence type="ECO:0000256" key="9">
    <source>
        <dbReference type="ARBA" id="ARBA00037847"/>
    </source>
</evidence>
<dbReference type="OMA" id="RIDWWAG"/>
<evidence type="ECO:0000256" key="8">
    <source>
        <dbReference type="ARBA" id="ARBA00023180"/>
    </source>
</evidence>
<comment type="similarity">
    <text evidence="2">Belongs to the methyltransferase superfamily.</text>
</comment>
<dbReference type="PANTHER" id="PTHR10108:SF1120">
    <property type="entry name" value="METHYLTRANSFERASE PMT8-RELATED"/>
    <property type="match status" value="1"/>
</dbReference>
<feature type="compositionally biased region" description="Low complexity" evidence="10">
    <location>
        <begin position="243"/>
        <end position="253"/>
    </location>
</feature>
<keyword evidence="5 11" id="KW-0812">Transmembrane</keyword>
<proteinExistence type="inferred from homology"/>
<dbReference type="SUPFAM" id="SSF53335">
    <property type="entry name" value="S-adenosyl-L-methionine-dependent methyltransferases"/>
    <property type="match status" value="1"/>
</dbReference>
<evidence type="ECO:0000256" key="2">
    <source>
        <dbReference type="ARBA" id="ARBA00008361"/>
    </source>
</evidence>
<dbReference type="GO" id="GO:0005768">
    <property type="term" value="C:endosome"/>
    <property type="evidence" value="ECO:0007669"/>
    <property type="project" value="TreeGrafter"/>
</dbReference>
<dbReference type="OrthoDB" id="2013972at2759"/>
<dbReference type="Pfam" id="PF03141">
    <property type="entry name" value="Methyltransf_29"/>
    <property type="match status" value="1"/>
</dbReference>
<reference evidence="12 13" key="1">
    <citation type="journal article" date="2018" name="Cell">
        <title>The Chara Genome: Secondary Complexity and Implications for Plant Terrestrialization.</title>
        <authorList>
            <person name="Nishiyama T."/>
            <person name="Sakayama H."/>
            <person name="Vries J.D."/>
            <person name="Buschmann H."/>
            <person name="Saint-Marcoux D."/>
            <person name="Ullrich K.K."/>
            <person name="Haas F.B."/>
            <person name="Vanderstraeten L."/>
            <person name="Becker D."/>
            <person name="Lang D."/>
            <person name="Vosolsobe S."/>
            <person name="Rombauts S."/>
            <person name="Wilhelmsson P.K.I."/>
            <person name="Janitza P."/>
            <person name="Kern R."/>
            <person name="Heyl A."/>
            <person name="Rumpler F."/>
            <person name="Villalobos L.I.A.C."/>
            <person name="Clay J.M."/>
            <person name="Skokan R."/>
            <person name="Toyoda A."/>
            <person name="Suzuki Y."/>
            <person name="Kagoshima H."/>
            <person name="Schijlen E."/>
            <person name="Tajeshwar N."/>
            <person name="Catarino B."/>
            <person name="Hetherington A.J."/>
            <person name="Saltykova A."/>
            <person name="Bonnot C."/>
            <person name="Breuninger H."/>
            <person name="Symeonidi A."/>
            <person name="Radhakrishnan G.V."/>
            <person name="Van Nieuwerburgh F."/>
            <person name="Deforce D."/>
            <person name="Chang C."/>
            <person name="Karol K.G."/>
            <person name="Hedrich R."/>
            <person name="Ulvskov P."/>
            <person name="Glockner G."/>
            <person name="Delwiche C.F."/>
            <person name="Petrasek J."/>
            <person name="Van de Peer Y."/>
            <person name="Friml J."/>
            <person name="Beilby M."/>
            <person name="Dolan L."/>
            <person name="Kohara Y."/>
            <person name="Sugano S."/>
            <person name="Fujiyama A."/>
            <person name="Delaux P.-M."/>
            <person name="Quint M."/>
            <person name="TheiBen G."/>
            <person name="Hagemann M."/>
            <person name="Harholt J."/>
            <person name="Dunand C."/>
            <person name="Zachgo S."/>
            <person name="Langdale J."/>
            <person name="Maumus F."/>
            <person name="Straeten D.V.D."/>
            <person name="Gould S.B."/>
            <person name="Rensing S.A."/>
        </authorList>
    </citation>
    <scope>NUCLEOTIDE SEQUENCE [LARGE SCALE GENOMIC DNA]</scope>
    <source>
        <strain evidence="12 13">S276</strain>
    </source>
</reference>
<sequence length="844" mass="92988">MAINPLMRRPPGRNGGRGNKVCVAICSSLVLVLSIALYFTSSSTLCNVGHLPTPSQYYRISLDAEEEGGDGESSSQFRIATIPIPEGGEGWRSISKRLVYVDKRDLDILRSRIPEVLAAAKASAKRLVSEDGAGRSLDGPDDVPPLVKEGLKADRTLVDGGEEEPGQLLEPEETGDDGRATPRQTRMAAGDNEAQSESNGGKSGEDAQAEDQSEAGTSSVAAANDDGTKEATEEGEEARDTSATAEGATAVAEAEAEAEAEGVELVNPPEVVAIPNDDPHHPSKVKTTSEYLELYATKPDASGKTSLAICGQKFFEVVPCLDRQIHKLMDLSLDYSVMQHYERHCPTEELRLRCLVPPPPGYKLPIRWPESRDKVWRANVPHEFLAKEKQDQHWMEVEGETVTFPGGGTHFHDGAAKYIESLADMLGEPNSNLSMGGNIRTVLDVGCGVASFGAFLLPVGIMAMSIAPNDVHQNQIQFALERGIPAMLNVLGTKRLQYPSKSFELAHCSRCRIDWWAGDGRLLVEVNRLLRPGGYFVWSSPPAYSHDPEDVKNWGLMKDLTDRMCWKVVAQKHQSAIFQKPVDNSCYDKREPETQPPMCPEEDDADSAWQKPMQTCLHAIPTTVQGTAGAGGWEPLPAWPSRLSLPPRRLVNAGYDEAYFLKDTSAWQKRAQVYWETMKLEADEVRNVMDMDALFGGLAAALIGKPVWVMNVVPISGKNTLPVIYDRGLIGTLHDWKEAFNSYPRTYDLLHAGHLLSVEEAQGAVLDHMLIEVDRLLRPKGRLIVRDTPENAQKIADKVALLKWEVEAFVDIDRDEISGPEDEKLLILKKKFWATPFRKVVSQS</sequence>
<dbReference type="FunFam" id="3.40.50.150:FF:000043">
    <property type="entry name" value="probable methyltransferase PMT3"/>
    <property type="match status" value="1"/>
</dbReference>
<keyword evidence="4" id="KW-0808">Transferase</keyword>
<dbReference type="Gramene" id="GBG80217">
    <property type="protein sequence ID" value="GBG80217"/>
    <property type="gene ID" value="CBR_g30584"/>
</dbReference>
<comment type="subcellular location">
    <subcellularLocation>
        <location evidence="9">Endomembrane system</location>
        <topology evidence="9">Single-pass membrane protein</topology>
    </subcellularLocation>
    <subcellularLocation>
        <location evidence="1">Membrane</location>
        <topology evidence="1">Single-pass type II membrane protein</topology>
    </subcellularLocation>
</comment>
<dbReference type="EMBL" id="BFEA01000340">
    <property type="protein sequence ID" value="GBG80217.1"/>
    <property type="molecule type" value="Genomic_DNA"/>
</dbReference>
<keyword evidence="7 11" id="KW-0472">Membrane</keyword>
<feature type="region of interest" description="Disordered" evidence="10">
    <location>
        <begin position="154"/>
        <end position="284"/>
    </location>
</feature>
<dbReference type="GO" id="GO:0008168">
    <property type="term" value="F:methyltransferase activity"/>
    <property type="evidence" value="ECO:0007669"/>
    <property type="project" value="UniProtKB-KW"/>
</dbReference>
<comment type="caution">
    <text evidence="12">The sequence shown here is derived from an EMBL/GenBank/DDBJ whole genome shotgun (WGS) entry which is preliminary data.</text>
</comment>
<evidence type="ECO:0000256" key="5">
    <source>
        <dbReference type="ARBA" id="ARBA00022692"/>
    </source>
</evidence>
<evidence type="ECO:0000256" key="10">
    <source>
        <dbReference type="SAM" id="MobiDB-lite"/>
    </source>
</evidence>
<keyword evidence="8" id="KW-0325">Glycoprotein</keyword>
<keyword evidence="6 11" id="KW-1133">Transmembrane helix</keyword>
<dbReference type="Proteomes" id="UP000265515">
    <property type="component" value="Unassembled WGS sequence"/>
</dbReference>
<dbReference type="InterPro" id="IPR029063">
    <property type="entry name" value="SAM-dependent_MTases_sf"/>
</dbReference>
<evidence type="ECO:0008006" key="14">
    <source>
        <dbReference type="Google" id="ProtNLM"/>
    </source>
</evidence>
<feature type="compositionally biased region" description="Acidic residues" evidence="10">
    <location>
        <begin position="160"/>
        <end position="175"/>
    </location>
</feature>
<keyword evidence="3" id="KW-0489">Methyltransferase</keyword>
<organism evidence="12 13">
    <name type="scientific">Chara braunii</name>
    <name type="common">Braun's stonewort</name>
    <dbReference type="NCBI Taxonomy" id="69332"/>
    <lineage>
        <taxon>Eukaryota</taxon>
        <taxon>Viridiplantae</taxon>
        <taxon>Streptophyta</taxon>
        <taxon>Charophyceae</taxon>
        <taxon>Charales</taxon>
        <taxon>Characeae</taxon>
        <taxon>Chara</taxon>
    </lineage>
</organism>
<protein>
    <recommendedName>
        <fullName evidence="14">Methyltransferase</fullName>
    </recommendedName>
</protein>
<dbReference type="GO" id="GO:0016020">
    <property type="term" value="C:membrane"/>
    <property type="evidence" value="ECO:0007669"/>
    <property type="project" value="UniProtKB-SubCell"/>
</dbReference>